<feature type="region of interest" description="Disordered" evidence="1">
    <location>
        <begin position="183"/>
        <end position="208"/>
    </location>
</feature>
<proteinExistence type="predicted"/>
<dbReference type="HOGENOM" id="CLU_525494_0_0_4"/>
<dbReference type="EMBL" id="CP000124">
    <property type="protein sequence ID" value="ABA47784.1"/>
    <property type="molecule type" value="Genomic_DNA"/>
</dbReference>
<name>Q3JWJ0_BURP1</name>
<evidence type="ECO:0000313" key="2">
    <source>
        <dbReference type="EMBL" id="ABA47784.1"/>
    </source>
</evidence>
<dbReference type="Proteomes" id="UP000002700">
    <property type="component" value="Chromosome I"/>
</dbReference>
<feature type="region of interest" description="Disordered" evidence="1">
    <location>
        <begin position="343"/>
        <end position="378"/>
    </location>
</feature>
<feature type="compositionally biased region" description="Basic residues" evidence="1">
    <location>
        <begin position="189"/>
        <end position="204"/>
    </location>
</feature>
<evidence type="ECO:0000313" key="3">
    <source>
        <dbReference type="Proteomes" id="UP000002700"/>
    </source>
</evidence>
<organism evidence="2 3">
    <name type="scientific">Burkholderia pseudomallei (strain 1710b)</name>
    <dbReference type="NCBI Taxonomy" id="320372"/>
    <lineage>
        <taxon>Bacteria</taxon>
        <taxon>Pseudomonadati</taxon>
        <taxon>Pseudomonadota</taxon>
        <taxon>Betaproteobacteria</taxon>
        <taxon>Burkholderiales</taxon>
        <taxon>Burkholderiaceae</taxon>
        <taxon>Burkholderia</taxon>
        <taxon>pseudomallei group</taxon>
    </lineage>
</organism>
<dbReference type="KEGG" id="bpm:BURPS1710b_0649"/>
<feature type="compositionally biased region" description="Basic and acidic residues" evidence="1">
    <location>
        <begin position="101"/>
        <end position="125"/>
    </location>
</feature>
<feature type="region of interest" description="Disordered" evidence="1">
    <location>
        <begin position="65"/>
        <end position="125"/>
    </location>
</feature>
<protein>
    <submittedName>
        <fullName evidence="2">Uncharacterized protein</fullName>
    </submittedName>
</protein>
<sequence>MARGRKIRLQRGARDRDAAGLERLAQRLEHVPVEFRQFVEKQHAQVCERDLARLRRIAAADERGRARRVMRRAKRAPPPLSGREARAARRQDRGRRQRLVIGERRQEGGQARGEHRFARARRPDHQHVVAARGGDFERALRARLADHIGEIGRRCGGERVEPGRGDGGEPPVRRVGEVRAQRGQIGRAVHGHARHERRLGRARQRQVELGGVRRRRPRGRRFGLRGRAVVVRLLAARRAARHRERAAHRPQRARERQLARELAAVERAGRKLAARGENAERDRQIEAAGLLRQIGRREVDGDAPHGKLEPAVLQRGAHALAAFAHFEIGQPDDRERRQTVGEMDFDGDFRRTAGSGRAAAHHGKRHDSTPREPGRAARFAPPGVRRMVSMRAWPAWRELQGSRSANASGGGRHDWTSASFCSSSATRFSSSSSRARVRASTCACVSNSSRVTRSSFEKPCVSIAFTLRSTSLAGEFFSRSPMRACRSLKTSLGCFMVFPFQVHKICAIAVAIVPANRA</sequence>
<evidence type="ECO:0000256" key="1">
    <source>
        <dbReference type="SAM" id="MobiDB-lite"/>
    </source>
</evidence>
<reference evidence="2 3" key="1">
    <citation type="submission" date="2005-09" db="EMBL/GenBank/DDBJ databases">
        <authorList>
            <person name="Woods D.E."/>
            <person name="Nierman W.C."/>
        </authorList>
    </citation>
    <scope>NUCLEOTIDE SEQUENCE [LARGE SCALE GENOMIC DNA]</scope>
    <source>
        <strain evidence="2 3">1710b</strain>
    </source>
</reference>
<feature type="compositionally biased region" description="Basic and acidic residues" evidence="1">
    <location>
        <begin position="366"/>
        <end position="375"/>
    </location>
</feature>
<dbReference type="EnsemblBacteria" id="ABA47784">
    <property type="protein sequence ID" value="ABA47784"/>
    <property type="gene ID" value="BURPS1710b_0649"/>
</dbReference>
<dbReference type="AlphaFoldDB" id="Q3JWJ0"/>
<accession>Q3JWJ0</accession>
<gene>
    <name evidence="2" type="ordered locus">BURPS1710b_0649</name>
</gene>
<feature type="compositionally biased region" description="Basic residues" evidence="1">
    <location>
        <begin position="65"/>
        <end position="75"/>
    </location>
</feature>